<evidence type="ECO:0000313" key="5">
    <source>
        <dbReference type="Proteomes" id="UP000509510"/>
    </source>
</evidence>
<dbReference type="PANTHER" id="PTHR43094">
    <property type="entry name" value="AMINOTRANSFERASE"/>
    <property type="match status" value="1"/>
</dbReference>
<dbReference type="GO" id="GO:0030170">
    <property type="term" value="F:pyridoxal phosphate binding"/>
    <property type="evidence" value="ECO:0007669"/>
    <property type="project" value="InterPro"/>
</dbReference>
<dbReference type="Gene3D" id="3.90.1150.10">
    <property type="entry name" value="Aspartate Aminotransferase, domain 1"/>
    <property type="match status" value="1"/>
</dbReference>
<evidence type="ECO:0000256" key="2">
    <source>
        <dbReference type="ARBA" id="ARBA00022898"/>
    </source>
</evidence>
<dbReference type="InterPro" id="IPR015424">
    <property type="entry name" value="PyrdxlP-dep_Trfase"/>
</dbReference>
<evidence type="ECO:0000313" key="4">
    <source>
        <dbReference type="EMBL" id="QKX60885.1"/>
    </source>
</evidence>
<dbReference type="Proteomes" id="UP000509510">
    <property type="component" value="Chromosome IV"/>
</dbReference>
<accession>A0A7H8R5K8</accession>
<evidence type="ECO:0000256" key="3">
    <source>
        <dbReference type="RuleBase" id="RU003560"/>
    </source>
</evidence>
<dbReference type="AlphaFoldDB" id="A0A7H8R5K8"/>
<comment type="similarity">
    <text evidence="1 3">Belongs to the class-III pyridoxal-phosphate-dependent aminotransferase family.</text>
</comment>
<gene>
    <name evidence="4" type="ORF">TRUGW13939_08031</name>
</gene>
<dbReference type="OrthoDB" id="5419315at2759"/>
<name>A0A7H8R5K8_TALRU</name>
<proteinExistence type="inferred from homology"/>
<sequence>MSRFLVERTLKAGTNAQATSAVLSRNLRQQIPSIARAAGIYYYTDDGREVIDACGGSAVACLGHDNARVKAAVQRQMESVPYCHSQFFTTRTSEELAMKVEASSDGKMARLLTLSSGSEALEAALKVARQYYLELPDPQPQRIHFIARTPSYHGATLKTLAVGGHLSRRALFEPILSDSSAKVSQCNPYRELRPGESLKTYVARLATELDDAFCRFPAGTVCAFVAETVTGASTGSVPPAEGYFAAVKEVCEKHGALLILDEVMCGIGRTGTMHAWQQEKVVPNIQVIGKGFGAGYVPISGVLIDHEVNKVLESGSAKFSHGQSFQAHPSACAAALEVQKIIHEEDLLANVRAMGSRLASALQAKIGSHPNVGDIRGRGLFWSVEFVKDNNLPFPAERNVGYSVHELAMQEPYNLCVYPGKGTVDGISGDHVLIAPPYNVTPGEIDMIVERLAAVLFDFFREDRDMGRVDPRQW</sequence>
<dbReference type="InterPro" id="IPR015421">
    <property type="entry name" value="PyrdxlP-dep_Trfase_major"/>
</dbReference>
<dbReference type="InterPro" id="IPR005814">
    <property type="entry name" value="Aminotrans_3"/>
</dbReference>
<dbReference type="EMBL" id="CP055901">
    <property type="protein sequence ID" value="QKX60885.1"/>
    <property type="molecule type" value="Genomic_DNA"/>
</dbReference>
<dbReference type="GeneID" id="55995520"/>
<dbReference type="Pfam" id="PF00202">
    <property type="entry name" value="Aminotran_3"/>
    <property type="match status" value="1"/>
</dbReference>
<dbReference type="GO" id="GO:0008483">
    <property type="term" value="F:transaminase activity"/>
    <property type="evidence" value="ECO:0007669"/>
    <property type="project" value="InterPro"/>
</dbReference>
<dbReference type="PANTHER" id="PTHR43094:SF1">
    <property type="entry name" value="AMINOTRANSFERASE CLASS-III"/>
    <property type="match status" value="1"/>
</dbReference>
<dbReference type="SUPFAM" id="SSF53383">
    <property type="entry name" value="PLP-dependent transferases"/>
    <property type="match status" value="1"/>
</dbReference>
<keyword evidence="2 3" id="KW-0663">Pyridoxal phosphate</keyword>
<dbReference type="CDD" id="cd00610">
    <property type="entry name" value="OAT_like"/>
    <property type="match status" value="1"/>
</dbReference>
<evidence type="ECO:0008006" key="6">
    <source>
        <dbReference type="Google" id="ProtNLM"/>
    </source>
</evidence>
<dbReference type="NCBIfam" id="NF005685">
    <property type="entry name" value="PRK07483.1"/>
    <property type="match status" value="1"/>
</dbReference>
<evidence type="ECO:0000256" key="1">
    <source>
        <dbReference type="ARBA" id="ARBA00008954"/>
    </source>
</evidence>
<organism evidence="4 5">
    <name type="scientific">Talaromyces rugulosus</name>
    <name type="common">Penicillium rugulosum</name>
    <dbReference type="NCBI Taxonomy" id="121627"/>
    <lineage>
        <taxon>Eukaryota</taxon>
        <taxon>Fungi</taxon>
        <taxon>Dikarya</taxon>
        <taxon>Ascomycota</taxon>
        <taxon>Pezizomycotina</taxon>
        <taxon>Eurotiomycetes</taxon>
        <taxon>Eurotiomycetidae</taxon>
        <taxon>Eurotiales</taxon>
        <taxon>Trichocomaceae</taxon>
        <taxon>Talaromyces</taxon>
        <taxon>Talaromyces sect. Islandici</taxon>
    </lineage>
</organism>
<dbReference type="KEGG" id="trg:TRUGW13939_08031"/>
<dbReference type="InterPro" id="IPR015422">
    <property type="entry name" value="PyrdxlP-dep_Trfase_small"/>
</dbReference>
<dbReference type="Gene3D" id="3.40.640.10">
    <property type="entry name" value="Type I PLP-dependent aspartate aminotransferase-like (Major domain)"/>
    <property type="match status" value="1"/>
</dbReference>
<dbReference type="RefSeq" id="XP_035347060.1">
    <property type="nucleotide sequence ID" value="XM_035491167.1"/>
</dbReference>
<keyword evidence="5" id="KW-1185">Reference proteome</keyword>
<protein>
    <recommendedName>
        <fullName evidence="6">Aminotransferase</fullName>
    </recommendedName>
</protein>
<dbReference type="GO" id="GO:0005829">
    <property type="term" value="C:cytosol"/>
    <property type="evidence" value="ECO:0007669"/>
    <property type="project" value="TreeGrafter"/>
</dbReference>
<reference evidence="5" key="1">
    <citation type="submission" date="2020-06" db="EMBL/GenBank/DDBJ databases">
        <title>A chromosome-scale genome assembly of Talaromyces rugulosus W13939.</title>
        <authorList>
            <person name="Wang B."/>
            <person name="Guo L."/>
            <person name="Ye K."/>
            <person name="Wang L."/>
        </authorList>
    </citation>
    <scope>NUCLEOTIDE SEQUENCE [LARGE SCALE GENOMIC DNA]</scope>
    <source>
        <strain evidence="5">W13939</strain>
    </source>
</reference>